<name>A0A0C2WFX9_SERVB</name>
<evidence type="ECO:0000313" key="1">
    <source>
        <dbReference type="EMBL" id="KIM25328.1"/>
    </source>
</evidence>
<dbReference type="HOGENOM" id="CLU_1205397_0_0_1"/>
<proteinExistence type="predicted"/>
<reference evidence="2" key="2">
    <citation type="submission" date="2015-01" db="EMBL/GenBank/DDBJ databases">
        <title>Evolutionary Origins and Diversification of the Mycorrhizal Mutualists.</title>
        <authorList>
            <consortium name="DOE Joint Genome Institute"/>
            <consortium name="Mycorrhizal Genomics Consortium"/>
            <person name="Kohler A."/>
            <person name="Kuo A."/>
            <person name="Nagy L.G."/>
            <person name="Floudas D."/>
            <person name="Copeland A."/>
            <person name="Barry K.W."/>
            <person name="Cichocki N."/>
            <person name="Veneault-Fourrey C."/>
            <person name="LaButti K."/>
            <person name="Lindquist E.A."/>
            <person name="Lipzen A."/>
            <person name="Lundell T."/>
            <person name="Morin E."/>
            <person name="Murat C."/>
            <person name="Riley R."/>
            <person name="Ohm R."/>
            <person name="Sun H."/>
            <person name="Tunlid A."/>
            <person name="Henrissat B."/>
            <person name="Grigoriev I.V."/>
            <person name="Hibbett D.S."/>
            <person name="Martin F."/>
        </authorList>
    </citation>
    <scope>NUCLEOTIDE SEQUENCE [LARGE SCALE GENOMIC DNA]</scope>
    <source>
        <strain evidence="2">MAFF 305830</strain>
    </source>
</reference>
<dbReference type="SUPFAM" id="SSF52047">
    <property type="entry name" value="RNI-like"/>
    <property type="match status" value="1"/>
</dbReference>
<evidence type="ECO:0008006" key="3">
    <source>
        <dbReference type="Google" id="ProtNLM"/>
    </source>
</evidence>
<evidence type="ECO:0000313" key="2">
    <source>
        <dbReference type="Proteomes" id="UP000054097"/>
    </source>
</evidence>
<dbReference type="EMBL" id="KN824315">
    <property type="protein sequence ID" value="KIM25328.1"/>
    <property type="molecule type" value="Genomic_DNA"/>
</dbReference>
<protein>
    <recommendedName>
        <fullName evidence="3">F-box domain-containing protein</fullName>
    </recommendedName>
</protein>
<dbReference type="Proteomes" id="UP000054097">
    <property type="component" value="Unassembled WGS sequence"/>
</dbReference>
<dbReference type="AlphaFoldDB" id="A0A0C2WFX9"/>
<accession>A0A0C2WFX9</accession>
<gene>
    <name evidence="1" type="ORF">M408DRAFT_26315</name>
</gene>
<reference evidence="1 2" key="1">
    <citation type="submission" date="2014-04" db="EMBL/GenBank/DDBJ databases">
        <authorList>
            <consortium name="DOE Joint Genome Institute"/>
            <person name="Kuo A."/>
            <person name="Zuccaro A."/>
            <person name="Kohler A."/>
            <person name="Nagy L.G."/>
            <person name="Floudas D."/>
            <person name="Copeland A."/>
            <person name="Barry K.W."/>
            <person name="Cichocki N."/>
            <person name="Veneault-Fourrey C."/>
            <person name="LaButti K."/>
            <person name="Lindquist E.A."/>
            <person name="Lipzen A."/>
            <person name="Lundell T."/>
            <person name="Morin E."/>
            <person name="Murat C."/>
            <person name="Sun H."/>
            <person name="Tunlid A."/>
            <person name="Henrissat B."/>
            <person name="Grigoriev I.V."/>
            <person name="Hibbett D.S."/>
            <person name="Martin F."/>
            <person name="Nordberg H.P."/>
            <person name="Cantor M.N."/>
            <person name="Hua S.X."/>
        </authorList>
    </citation>
    <scope>NUCLEOTIDE SEQUENCE [LARGE SCALE GENOMIC DNA]</scope>
    <source>
        <strain evidence="1 2">MAFF 305830</strain>
    </source>
</reference>
<keyword evidence="2" id="KW-1185">Reference proteome</keyword>
<organism evidence="1 2">
    <name type="scientific">Serendipita vermifera MAFF 305830</name>
    <dbReference type="NCBI Taxonomy" id="933852"/>
    <lineage>
        <taxon>Eukaryota</taxon>
        <taxon>Fungi</taxon>
        <taxon>Dikarya</taxon>
        <taxon>Basidiomycota</taxon>
        <taxon>Agaricomycotina</taxon>
        <taxon>Agaricomycetes</taxon>
        <taxon>Sebacinales</taxon>
        <taxon>Serendipitaceae</taxon>
        <taxon>Serendipita</taxon>
    </lineage>
</organism>
<sequence length="230" mass="26148">MRGEIDLSDLLSLVYLDLAYCEEFNSYLKALPPKVRYLNMRTDSSQLWVQHVEQCANTLEALVLARPQYQSSTPQMAINCPNLRFLSIHAPELMLHVIAPNLSFFEVPPSSAVHLGHIEGIIHLRVGNLDGIHMYSSLRILQVFSHEPEHQLNGVLQVLQVLEDDLNALPELKIVEFGISDASNIPMHILSRLEVRNEKAGSHIRFYFITKWVTGLPMESYECAKDMPCQ</sequence>